<comment type="subcellular location">
    <subcellularLocation>
        <location evidence="1">Nucleus</location>
    </subcellularLocation>
</comment>
<dbReference type="InterPro" id="IPR059002">
    <property type="entry name" value="IBH1_N"/>
</dbReference>
<dbReference type="CDD" id="cd11444">
    <property type="entry name" value="bHLH_AtIBH1_like"/>
    <property type="match status" value="1"/>
</dbReference>
<organism evidence="7 8">
    <name type="scientific">Crotalaria pallida</name>
    <name type="common">Smooth rattlebox</name>
    <name type="synonym">Crotalaria striata</name>
    <dbReference type="NCBI Taxonomy" id="3830"/>
    <lineage>
        <taxon>Eukaryota</taxon>
        <taxon>Viridiplantae</taxon>
        <taxon>Streptophyta</taxon>
        <taxon>Embryophyta</taxon>
        <taxon>Tracheophyta</taxon>
        <taxon>Spermatophyta</taxon>
        <taxon>Magnoliopsida</taxon>
        <taxon>eudicotyledons</taxon>
        <taxon>Gunneridae</taxon>
        <taxon>Pentapetalae</taxon>
        <taxon>rosids</taxon>
        <taxon>fabids</taxon>
        <taxon>Fabales</taxon>
        <taxon>Fabaceae</taxon>
        <taxon>Papilionoideae</taxon>
        <taxon>50 kb inversion clade</taxon>
        <taxon>genistoids sensu lato</taxon>
        <taxon>core genistoids</taxon>
        <taxon>Crotalarieae</taxon>
        <taxon>Crotalaria</taxon>
    </lineage>
</organism>
<accession>A0AAN9J387</accession>
<dbReference type="GO" id="GO:0005634">
    <property type="term" value="C:nucleus"/>
    <property type="evidence" value="ECO:0007669"/>
    <property type="project" value="UniProtKB-SubCell"/>
</dbReference>
<evidence type="ECO:0000256" key="1">
    <source>
        <dbReference type="ARBA" id="ARBA00004123"/>
    </source>
</evidence>
<comment type="caution">
    <text evidence="7">The sequence shown here is derived from an EMBL/GenBank/DDBJ whole genome shotgun (WGS) entry which is preliminary data.</text>
</comment>
<keyword evidence="3" id="KW-0804">Transcription</keyword>
<sequence length="202" mass="23016">MEGQSSKRRRVYSPQPKKVAQAMFTRNYVNYLVPSLMKIKESRSSSEHKNDKHCDFQNVVKHEVDMAMVFSAQGYAWSDALKMKLLRAHHNDNSSTSLVENNGACQHDKGSSRIYPSSKSKQGKVLVNIDKSKCIDMKEKEKVLKGEDNGEEVIINKQLKCLRRLIPGGEEMCNEQMVSELESYISCLQMQVNILQCITQTP</sequence>
<dbReference type="PANTHER" id="PTHR33124:SF42">
    <property type="entry name" value="TRANSCRIPTION FACTOR BHLH146"/>
    <property type="match status" value="1"/>
</dbReference>
<feature type="region of interest" description="Disordered" evidence="5">
    <location>
        <begin position="97"/>
        <end position="119"/>
    </location>
</feature>
<evidence type="ECO:0000313" key="8">
    <source>
        <dbReference type="Proteomes" id="UP001372338"/>
    </source>
</evidence>
<feature type="domain" description="IBH1-like N-terminal" evidence="6">
    <location>
        <begin position="21"/>
        <end position="88"/>
    </location>
</feature>
<dbReference type="Proteomes" id="UP001372338">
    <property type="component" value="Unassembled WGS sequence"/>
</dbReference>
<evidence type="ECO:0000259" key="6">
    <source>
        <dbReference type="Pfam" id="PF26576"/>
    </source>
</evidence>
<dbReference type="GO" id="GO:0006355">
    <property type="term" value="P:regulation of DNA-templated transcription"/>
    <property type="evidence" value="ECO:0007669"/>
    <property type="project" value="InterPro"/>
</dbReference>
<evidence type="ECO:0000256" key="4">
    <source>
        <dbReference type="ARBA" id="ARBA00023242"/>
    </source>
</evidence>
<evidence type="ECO:0000256" key="3">
    <source>
        <dbReference type="ARBA" id="ARBA00023163"/>
    </source>
</evidence>
<keyword evidence="2" id="KW-0805">Transcription regulation</keyword>
<dbReference type="PANTHER" id="PTHR33124">
    <property type="entry name" value="TRANSCRIPTION FACTOR IBH1-LIKE 1"/>
    <property type="match status" value="1"/>
</dbReference>
<dbReference type="AlphaFoldDB" id="A0AAN9J387"/>
<evidence type="ECO:0000256" key="5">
    <source>
        <dbReference type="SAM" id="MobiDB-lite"/>
    </source>
</evidence>
<keyword evidence="8" id="KW-1185">Reference proteome</keyword>
<reference evidence="7 8" key="1">
    <citation type="submission" date="2024-01" db="EMBL/GenBank/DDBJ databases">
        <title>The genomes of 5 underutilized Papilionoideae crops provide insights into root nodulation and disease resistanc.</title>
        <authorList>
            <person name="Yuan L."/>
        </authorList>
    </citation>
    <scope>NUCLEOTIDE SEQUENCE [LARGE SCALE GENOMIC DNA]</scope>
    <source>
        <strain evidence="7">ZHUSHIDOU_FW_LH</strain>
        <tissue evidence="7">Leaf</tissue>
    </source>
</reference>
<evidence type="ECO:0000313" key="7">
    <source>
        <dbReference type="EMBL" id="KAK7290049.1"/>
    </source>
</evidence>
<gene>
    <name evidence="7" type="ORF">RIF29_04179</name>
</gene>
<name>A0AAN9J387_CROPI</name>
<proteinExistence type="predicted"/>
<keyword evidence="4" id="KW-0539">Nucleus</keyword>
<protein>
    <recommendedName>
        <fullName evidence="6">IBH1-like N-terminal domain-containing protein</fullName>
    </recommendedName>
</protein>
<dbReference type="InterPro" id="IPR044549">
    <property type="entry name" value="bHLH_AtIBH1-like"/>
</dbReference>
<dbReference type="InterPro" id="IPR044660">
    <property type="entry name" value="IBH1-like"/>
</dbReference>
<evidence type="ECO:0000256" key="2">
    <source>
        <dbReference type="ARBA" id="ARBA00023015"/>
    </source>
</evidence>
<dbReference type="EMBL" id="JAYWIO010000001">
    <property type="protein sequence ID" value="KAK7290049.1"/>
    <property type="molecule type" value="Genomic_DNA"/>
</dbReference>
<dbReference type="Pfam" id="PF26576">
    <property type="entry name" value="IBH1_N"/>
    <property type="match status" value="1"/>
</dbReference>